<gene>
    <name evidence="2" type="ORF">IWX46DRAFT_354626</name>
</gene>
<reference evidence="2 3" key="1">
    <citation type="submission" date="2024-04" db="EMBL/GenBank/DDBJ databases">
        <title>Phyllosticta paracitricarpa is synonymous to the EU quarantine fungus P. citricarpa based on phylogenomic analyses.</title>
        <authorList>
            <consortium name="Lawrence Berkeley National Laboratory"/>
            <person name="Van Ingen-Buijs V.A."/>
            <person name="Van Westerhoven A.C."/>
            <person name="Haridas S."/>
            <person name="Skiadas P."/>
            <person name="Martin F."/>
            <person name="Groenewald J.Z."/>
            <person name="Crous P.W."/>
            <person name="Seidl M.F."/>
        </authorList>
    </citation>
    <scope>NUCLEOTIDE SEQUENCE [LARGE SCALE GENOMIC DNA]</scope>
    <source>
        <strain evidence="2 3">CBS 122670</strain>
    </source>
</reference>
<accession>A0ABR1LBD4</accession>
<feature type="region of interest" description="Disordered" evidence="1">
    <location>
        <begin position="1"/>
        <end position="146"/>
    </location>
</feature>
<evidence type="ECO:0000313" key="2">
    <source>
        <dbReference type="EMBL" id="KAK7532525.1"/>
    </source>
</evidence>
<sequence length="366" mass="40079">MTTITPNKGPSPLQPSSQPANDTSKAQSPRSQKMLKSPKMRAGLTRANSSLDITTSLEAFEPFEEADNETENTRAGNHDSPSVAQAGQTNDEGDNLPEALRPSYDDTPTEVIAQKPSSPGTANSSEPQPDVRSDGASDDGGSFAKTFHGGIRRAYNTSCRELNALFGEMQLEGLSSNTQRAVSQCMLLHLLAISTDDPATYRGSIRRALQICQTMTDRAIGENMWKKTWHIMHEMDEDFSGSSKAPVTQDPRHLRPKPLSTIAEEDDTIDSQEKSSSSSTTSPVAYSDNRNPPRNESTEITEQDPAESAYNKFVAELEADALRRREATDCYIANLEMDILRRTQATDQYLADMEADSGQRRGAAEP</sequence>
<feature type="region of interest" description="Disordered" evidence="1">
    <location>
        <begin position="239"/>
        <end position="307"/>
    </location>
</feature>
<feature type="compositionally biased region" description="Polar residues" evidence="1">
    <location>
        <begin position="1"/>
        <end position="31"/>
    </location>
</feature>
<feature type="compositionally biased region" description="Polar residues" evidence="1">
    <location>
        <begin position="73"/>
        <end position="90"/>
    </location>
</feature>
<name>A0ABR1LBD4_9PEZI</name>
<feature type="compositionally biased region" description="Acidic residues" evidence="1">
    <location>
        <begin position="61"/>
        <end position="70"/>
    </location>
</feature>
<feature type="compositionally biased region" description="Polar residues" evidence="1">
    <location>
        <begin position="115"/>
        <end position="127"/>
    </location>
</feature>
<feature type="compositionally biased region" description="Polar residues" evidence="1">
    <location>
        <begin position="46"/>
        <end position="57"/>
    </location>
</feature>
<dbReference type="EMBL" id="JBBPDW010000051">
    <property type="protein sequence ID" value="KAK7532525.1"/>
    <property type="molecule type" value="Genomic_DNA"/>
</dbReference>
<evidence type="ECO:0000313" key="3">
    <source>
        <dbReference type="Proteomes" id="UP001365128"/>
    </source>
</evidence>
<proteinExistence type="predicted"/>
<comment type="caution">
    <text evidence="2">The sequence shown here is derived from an EMBL/GenBank/DDBJ whole genome shotgun (WGS) entry which is preliminary data.</text>
</comment>
<keyword evidence="3" id="KW-1185">Reference proteome</keyword>
<organism evidence="2 3">
    <name type="scientific">Phyllosticta citricarpa</name>
    <dbReference type="NCBI Taxonomy" id="55181"/>
    <lineage>
        <taxon>Eukaryota</taxon>
        <taxon>Fungi</taxon>
        <taxon>Dikarya</taxon>
        <taxon>Ascomycota</taxon>
        <taxon>Pezizomycotina</taxon>
        <taxon>Dothideomycetes</taxon>
        <taxon>Dothideomycetes incertae sedis</taxon>
        <taxon>Botryosphaeriales</taxon>
        <taxon>Phyllostictaceae</taxon>
        <taxon>Phyllosticta</taxon>
    </lineage>
</organism>
<protein>
    <submittedName>
        <fullName evidence="2">Uncharacterized protein</fullName>
    </submittedName>
</protein>
<dbReference type="Proteomes" id="UP001365128">
    <property type="component" value="Unassembled WGS sequence"/>
</dbReference>
<evidence type="ECO:0000256" key="1">
    <source>
        <dbReference type="SAM" id="MobiDB-lite"/>
    </source>
</evidence>